<protein>
    <submittedName>
        <fullName evidence="2">NADPH-dependent ferric siderophore reductase, contains FAD-binding and SIP domains</fullName>
    </submittedName>
</protein>
<evidence type="ECO:0000259" key="1">
    <source>
        <dbReference type="PROSITE" id="PS51384"/>
    </source>
</evidence>
<dbReference type="Pfam" id="PF04954">
    <property type="entry name" value="SIP"/>
    <property type="match status" value="1"/>
</dbReference>
<dbReference type="Proteomes" id="UP000199220">
    <property type="component" value="Unassembled WGS sequence"/>
</dbReference>
<dbReference type="InterPro" id="IPR039261">
    <property type="entry name" value="FNR_nucleotide-bd"/>
</dbReference>
<dbReference type="InterPro" id="IPR017927">
    <property type="entry name" value="FAD-bd_FR_type"/>
</dbReference>
<dbReference type="InterPro" id="IPR039374">
    <property type="entry name" value="SIP_fam"/>
</dbReference>
<dbReference type="InterPro" id="IPR013113">
    <property type="entry name" value="SIP_FAD-bd"/>
</dbReference>
<evidence type="ECO:0000313" key="3">
    <source>
        <dbReference type="Proteomes" id="UP000199220"/>
    </source>
</evidence>
<reference evidence="3" key="1">
    <citation type="submission" date="2016-10" db="EMBL/GenBank/DDBJ databases">
        <authorList>
            <person name="Varghese N."/>
            <person name="Submissions S."/>
        </authorList>
    </citation>
    <scope>NUCLEOTIDE SEQUENCE [LARGE SCALE GENOMIC DNA]</scope>
    <source>
        <strain evidence="3">DSM 21368</strain>
    </source>
</reference>
<dbReference type="InterPro" id="IPR007037">
    <property type="entry name" value="SIP_rossman_dom"/>
</dbReference>
<dbReference type="EMBL" id="FNTX01000001">
    <property type="protein sequence ID" value="SED84232.1"/>
    <property type="molecule type" value="Genomic_DNA"/>
</dbReference>
<organism evidence="2 3">
    <name type="scientific">Ruania alba</name>
    <dbReference type="NCBI Taxonomy" id="648782"/>
    <lineage>
        <taxon>Bacteria</taxon>
        <taxon>Bacillati</taxon>
        <taxon>Actinomycetota</taxon>
        <taxon>Actinomycetes</taxon>
        <taxon>Micrococcales</taxon>
        <taxon>Ruaniaceae</taxon>
        <taxon>Ruania</taxon>
    </lineage>
</organism>
<gene>
    <name evidence="2" type="ORF">SAMN04488554_0843</name>
</gene>
<keyword evidence="3" id="KW-1185">Reference proteome</keyword>
<sequence>MASPFQHSPNVLFETRVDAVERLSPAFLRIRLAGSGLHHVTPRGLDQRLKILLPVAGHGWPEELLAGQPEHSWRRRWRAVAADRRPVLRSYTVSASRPERAELDLDMYCHASPGPASRWAQSTRAGETLFLSAPDHRLDRGQGHGVQWRPGSATRVLLAGDETAFPAIAGIASALPSSVRAEIVLETGDLGDIDWVREVCTGPGRSVEIVHREPRQAGGAALVAAVHAWVGAHGAAARELGDRFYAWSATESQHVARLREELTAAGIARRRVHAQGYWNDRPRPLG</sequence>
<dbReference type="SUPFAM" id="SSF63380">
    <property type="entry name" value="Riboflavin synthase domain-like"/>
    <property type="match status" value="1"/>
</dbReference>
<proteinExistence type="predicted"/>
<accession>A0A1H5DZG3</accession>
<dbReference type="CDD" id="cd06193">
    <property type="entry name" value="siderophore_interacting"/>
    <property type="match status" value="1"/>
</dbReference>
<dbReference type="Gene3D" id="3.40.50.80">
    <property type="entry name" value="Nucleotide-binding domain of ferredoxin-NADP reductase (FNR) module"/>
    <property type="match status" value="1"/>
</dbReference>
<dbReference type="RefSeq" id="WP_089771822.1">
    <property type="nucleotide sequence ID" value="NZ_FNTX01000001.1"/>
</dbReference>
<dbReference type="PANTHER" id="PTHR30157:SF0">
    <property type="entry name" value="NADPH-DEPENDENT FERRIC-CHELATE REDUCTASE"/>
    <property type="match status" value="1"/>
</dbReference>
<dbReference type="OrthoDB" id="3291337at2"/>
<dbReference type="Gene3D" id="2.40.30.10">
    <property type="entry name" value="Translation factors"/>
    <property type="match status" value="1"/>
</dbReference>
<dbReference type="GO" id="GO:0016491">
    <property type="term" value="F:oxidoreductase activity"/>
    <property type="evidence" value="ECO:0007669"/>
    <property type="project" value="InterPro"/>
</dbReference>
<feature type="domain" description="FAD-binding FR-type" evidence="1">
    <location>
        <begin position="10"/>
        <end position="141"/>
    </location>
</feature>
<name>A0A1H5DZG3_9MICO</name>
<dbReference type="STRING" id="648782.SAMN04488554_0843"/>
<evidence type="ECO:0000313" key="2">
    <source>
        <dbReference type="EMBL" id="SED84232.1"/>
    </source>
</evidence>
<dbReference type="InterPro" id="IPR017938">
    <property type="entry name" value="Riboflavin_synthase-like_b-brl"/>
</dbReference>
<dbReference type="PROSITE" id="PS51384">
    <property type="entry name" value="FAD_FR"/>
    <property type="match status" value="1"/>
</dbReference>
<dbReference type="AlphaFoldDB" id="A0A1H5DZG3"/>
<dbReference type="PANTHER" id="PTHR30157">
    <property type="entry name" value="FERRIC REDUCTASE, NADPH-DEPENDENT"/>
    <property type="match status" value="1"/>
</dbReference>
<dbReference type="Pfam" id="PF08021">
    <property type="entry name" value="FAD_binding_9"/>
    <property type="match status" value="1"/>
</dbReference>